<dbReference type="PANTHER" id="PTHR15462">
    <property type="entry name" value="SERINE PROTEASE"/>
    <property type="match status" value="1"/>
</dbReference>
<feature type="compositionally biased region" description="Low complexity" evidence="3">
    <location>
        <begin position="711"/>
        <end position="721"/>
    </location>
</feature>
<dbReference type="SUPFAM" id="SSF50494">
    <property type="entry name" value="Trypsin-like serine proteases"/>
    <property type="match status" value="1"/>
</dbReference>
<organism evidence="5 6">
    <name type="scientific">Endocarpon pusillum</name>
    <dbReference type="NCBI Taxonomy" id="364733"/>
    <lineage>
        <taxon>Eukaryota</taxon>
        <taxon>Fungi</taxon>
        <taxon>Dikarya</taxon>
        <taxon>Ascomycota</taxon>
        <taxon>Pezizomycotina</taxon>
        <taxon>Eurotiomycetes</taxon>
        <taxon>Chaetothyriomycetidae</taxon>
        <taxon>Verrucariales</taxon>
        <taxon>Verrucariaceae</taxon>
        <taxon>Endocarpon</taxon>
    </lineage>
</organism>
<dbReference type="EMBL" id="JAACFV010000148">
    <property type="protein sequence ID" value="KAF7504124.1"/>
    <property type="molecule type" value="Genomic_DNA"/>
</dbReference>
<sequence>MGIINGQTTGGVFAVDLSHDVRDAALNINLKAYEFRHTLAAVWNVKPTRAEPPPAEAAISLDMKNESTESVVGGGDERLKVDNIHFAPGGKYRSIVKLFIRYEFQPPGSWAMGTGWLISPDIFVTAGHCSYDWGHKWGRAEEVKAYIGYSGRDSEKSRNVQFRQVKRIVTTEGWVKTKGSKAFDVSFMQVDTPFTGIRPIKYEETPARGSFELGVVGYPGDLSDKSTGEKGAHMYEMFLHTEFDLAASTDTMLEYNIDTFGGNSGSPVLRQSDLVSLGVHVYGDAFNSASVIAKFGNPYKDYLAAFDLHLPSDALHLMPVTDSGKTSATGPSGDYQKPLGSNPVSGSKSRVNGNDQRVRPQVSSQHQRHPSAMAKLIQNGVTSRSQAMNIKSESLQAEEFAFMDVLKVVGGALPIIGGPIGALAGFALNAASSVAAESTGAESVQDGTPLHEGSMERAILAEATLSALQAASLPDELEESIFSDMKDAVMRALPTIQKAAPRVMSAMMEPALKIALDSLHKHNQSGAESFEVASDEPFRPTTLYSSAIDQEADADTENFLGVLQSVLQRNLQESAVDGDAEEGFVDIIKAGARLVNKGVVQAAKFGLPILVDAVKSIANAESLDDQTASAASTQGLTADQLAKRALVADAALQAVMKLPAQHLEEFGFIDFIGDAVKKIAGPAMKVLLQVAKAINPIVGNVLSGLLGQDSPPAGGNKPAGAARRRLPASDRLTPKRSLASLRQTGGKGTVGGAGRRY</sequence>
<dbReference type="InterPro" id="IPR001254">
    <property type="entry name" value="Trypsin_dom"/>
</dbReference>
<evidence type="ECO:0000256" key="1">
    <source>
        <dbReference type="ARBA" id="ARBA00007664"/>
    </source>
</evidence>
<comment type="caution">
    <text evidence="5">The sequence shown here is derived from an EMBL/GenBank/DDBJ whole genome shotgun (WGS) entry which is preliminary data.</text>
</comment>
<evidence type="ECO:0000313" key="5">
    <source>
        <dbReference type="EMBL" id="KAF7504124.1"/>
    </source>
</evidence>
<evidence type="ECO:0000256" key="3">
    <source>
        <dbReference type="SAM" id="MobiDB-lite"/>
    </source>
</evidence>
<dbReference type="GO" id="GO:0006508">
    <property type="term" value="P:proteolysis"/>
    <property type="evidence" value="ECO:0007669"/>
    <property type="project" value="InterPro"/>
</dbReference>
<dbReference type="PANTHER" id="PTHR15462:SF8">
    <property type="entry name" value="SERINE PROTEASE"/>
    <property type="match status" value="1"/>
</dbReference>
<comment type="similarity">
    <text evidence="1">Belongs to the peptidase S1 family.</text>
</comment>
<evidence type="ECO:0000259" key="4">
    <source>
        <dbReference type="Pfam" id="PF00089"/>
    </source>
</evidence>
<reference evidence="5" key="1">
    <citation type="submission" date="2020-02" db="EMBL/GenBank/DDBJ databases">
        <authorList>
            <person name="Palmer J.M."/>
        </authorList>
    </citation>
    <scope>NUCLEOTIDE SEQUENCE</scope>
    <source>
        <strain evidence="5">EPUS1.4</strain>
        <tissue evidence="5">Thallus</tissue>
    </source>
</reference>
<dbReference type="InterPro" id="IPR018114">
    <property type="entry name" value="TRYPSIN_HIS"/>
</dbReference>
<dbReference type="InterPro" id="IPR009003">
    <property type="entry name" value="Peptidase_S1_PA"/>
</dbReference>
<gene>
    <name evidence="5" type="ORF">GJ744_002642</name>
</gene>
<protein>
    <recommendedName>
        <fullName evidence="4">Peptidase S1 domain-containing protein</fullName>
    </recommendedName>
</protein>
<dbReference type="InterPro" id="IPR043504">
    <property type="entry name" value="Peptidase_S1_PA_chymotrypsin"/>
</dbReference>
<keyword evidence="2" id="KW-0732">Signal</keyword>
<dbReference type="GO" id="GO:0004252">
    <property type="term" value="F:serine-type endopeptidase activity"/>
    <property type="evidence" value="ECO:0007669"/>
    <property type="project" value="InterPro"/>
</dbReference>
<evidence type="ECO:0000313" key="6">
    <source>
        <dbReference type="Proteomes" id="UP000606974"/>
    </source>
</evidence>
<dbReference type="OrthoDB" id="3693942at2759"/>
<keyword evidence="6" id="KW-1185">Reference proteome</keyword>
<evidence type="ECO:0000256" key="2">
    <source>
        <dbReference type="ARBA" id="ARBA00022729"/>
    </source>
</evidence>
<dbReference type="Gene3D" id="2.40.10.10">
    <property type="entry name" value="Trypsin-like serine proteases"/>
    <property type="match status" value="2"/>
</dbReference>
<feature type="compositionally biased region" description="Gly residues" evidence="3">
    <location>
        <begin position="745"/>
        <end position="757"/>
    </location>
</feature>
<accession>A0A8H7AAU2</accession>
<dbReference type="PROSITE" id="PS00134">
    <property type="entry name" value="TRYPSIN_HIS"/>
    <property type="match status" value="1"/>
</dbReference>
<dbReference type="AlphaFoldDB" id="A0A8H7AAU2"/>
<dbReference type="Pfam" id="PF00089">
    <property type="entry name" value="Trypsin"/>
    <property type="match status" value="1"/>
</dbReference>
<feature type="region of interest" description="Disordered" evidence="3">
    <location>
        <begin position="321"/>
        <end position="372"/>
    </location>
</feature>
<feature type="region of interest" description="Disordered" evidence="3">
    <location>
        <begin position="709"/>
        <end position="757"/>
    </location>
</feature>
<name>A0A8H7AAU2_9EURO</name>
<dbReference type="InterPro" id="IPR050966">
    <property type="entry name" value="Glutamyl_endopeptidase"/>
</dbReference>
<dbReference type="Proteomes" id="UP000606974">
    <property type="component" value="Unassembled WGS sequence"/>
</dbReference>
<proteinExistence type="inferred from homology"/>
<feature type="compositionally biased region" description="Polar residues" evidence="3">
    <location>
        <begin position="342"/>
        <end position="365"/>
    </location>
</feature>
<feature type="domain" description="Peptidase S1" evidence="4">
    <location>
        <begin position="112"/>
        <end position="289"/>
    </location>
</feature>